<dbReference type="AlphaFoldDB" id="A0A024H040"/>
<name>A0A024H040_9MICC</name>
<dbReference type="SMART" id="SM00862">
    <property type="entry name" value="Trans_reg_C"/>
    <property type="match status" value="1"/>
</dbReference>
<evidence type="ECO:0000313" key="9">
    <source>
        <dbReference type="EMBL" id="CCQ45124.1"/>
    </source>
</evidence>
<dbReference type="PROSITE" id="PS51755">
    <property type="entry name" value="OMPR_PHOB"/>
    <property type="match status" value="1"/>
</dbReference>
<dbReference type="SUPFAM" id="SSF52172">
    <property type="entry name" value="CheY-like"/>
    <property type="match status" value="1"/>
</dbReference>
<reference evidence="10" key="1">
    <citation type="journal article" date="2014" name="Genome Announc.">
        <title>Genome Sequence of Arthrobacter siccitolerans 4J27, a Xeroprotectant-Producing Desiccation-Tolerant Microorganism.</title>
        <authorList>
            <person name="Manzanera M."/>
            <person name="Santa-Cruz-Calvo L."/>
            <person name="Vilchez J.I."/>
            <person name="Garcia-Fontana C."/>
            <person name="Silva-Castro G.A."/>
            <person name="Calvo C."/>
            <person name="Gonzalez-Lopez J."/>
        </authorList>
    </citation>
    <scope>NUCLEOTIDE SEQUENCE [LARGE SCALE GENOMIC DNA]</scope>
    <source>
        <strain evidence="10">4J27</strain>
    </source>
</reference>
<dbReference type="CDD" id="cd17535">
    <property type="entry name" value="REC_NarL-like"/>
    <property type="match status" value="1"/>
</dbReference>
<evidence type="ECO:0000259" key="7">
    <source>
        <dbReference type="PROSITE" id="PS50110"/>
    </source>
</evidence>
<keyword evidence="3 6" id="KW-0238">DNA-binding</keyword>
<keyword evidence="2" id="KW-0805">Transcription regulation</keyword>
<dbReference type="InterPro" id="IPR005158">
    <property type="entry name" value="BTAD"/>
</dbReference>
<evidence type="ECO:0000313" key="10">
    <source>
        <dbReference type="Proteomes" id="UP000035722"/>
    </source>
</evidence>
<evidence type="ECO:0000259" key="8">
    <source>
        <dbReference type="PROSITE" id="PS51755"/>
    </source>
</evidence>
<evidence type="ECO:0000256" key="1">
    <source>
        <dbReference type="ARBA" id="ARBA00005820"/>
    </source>
</evidence>
<comment type="caution">
    <text evidence="9">The sequence shown here is derived from an EMBL/GenBank/DDBJ whole genome shotgun (WGS) entry which is preliminary data.</text>
</comment>
<dbReference type="Gene3D" id="1.25.40.10">
    <property type="entry name" value="Tetratricopeptide repeat domain"/>
    <property type="match status" value="1"/>
</dbReference>
<evidence type="ECO:0000256" key="4">
    <source>
        <dbReference type="ARBA" id="ARBA00023163"/>
    </source>
</evidence>
<dbReference type="OrthoDB" id="134712at2"/>
<dbReference type="STRING" id="861266.ARTSIC4J27_1057"/>
<dbReference type="GO" id="GO:0003677">
    <property type="term" value="F:DNA binding"/>
    <property type="evidence" value="ECO:0007669"/>
    <property type="project" value="UniProtKB-UniRule"/>
</dbReference>
<accession>A0A024H040</accession>
<feature type="DNA-binding region" description="OmpR/PhoB-type" evidence="6">
    <location>
        <begin position="23"/>
        <end position="127"/>
    </location>
</feature>
<dbReference type="SUPFAM" id="SSF46894">
    <property type="entry name" value="C-terminal effector domain of the bipartite response regulators"/>
    <property type="match status" value="1"/>
</dbReference>
<protein>
    <submittedName>
        <fullName evidence="9">Transcriptional regulatory, C terminal family protein</fullName>
    </submittedName>
</protein>
<keyword evidence="10" id="KW-1185">Reference proteome</keyword>
<dbReference type="InterPro" id="IPR001867">
    <property type="entry name" value="OmpR/PhoB-type_DNA-bd"/>
</dbReference>
<feature type="modified residue" description="4-aspartylphosphate" evidence="5">
    <location>
        <position position="362"/>
    </location>
</feature>
<proteinExistence type="inferred from homology"/>
<dbReference type="Gene3D" id="1.10.10.10">
    <property type="entry name" value="Winged helix-like DNA-binding domain superfamily/Winged helix DNA-binding domain"/>
    <property type="match status" value="1"/>
</dbReference>
<evidence type="ECO:0000256" key="5">
    <source>
        <dbReference type="PROSITE-ProRule" id="PRU00169"/>
    </source>
</evidence>
<dbReference type="InterPro" id="IPR016032">
    <property type="entry name" value="Sig_transdc_resp-reg_C-effctor"/>
</dbReference>
<dbReference type="SUPFAM" id="SSF48452">
    <property type="entry name" value="TPR-like"/>
    <property type="match status" value="1"/>
</dbReference>
<evidence type="ECO:0000256" key="6">
    <source>
        <dbReference type="PROSITE-ProRule" id="PRU01091"/>
    </source>
</evidence>
<comment type="similarity">
    <text evidence="1">Belongs to the AfsR/DnrI/RedD regulatory family.</text>
</comment>
<dbReference type="InterPro" id="IPR011006">
    <property type="entry name" value="CheY-like_superfamily"/>
</dbReference>
<dbReference type="PANTHER" id="PTHR35807:SF1">
    <property type="entry name" value="TRANSCRIPTIONAL REGULATOR REDD"/>
    <property type="match status" value="1"/>
</dbReference>
<evidence type="ECO:0000256" key="2">
    <source>
        <dbReference type="ARBA" id="ARBA00023015"/>
    </source>
</evidence>
<keyword evidence="4" id="KW-0804">Transcription</keyword>
<dbReference type="InterPro" id="IPR036388">
    <property type="entry name" value="WH-like_DNA-bd_sf"/>
</dbReference>
<dbReference type="InterPro" id="IPR001789">
    <property type="entry name" value="Sig_transdc_resp-reg_receiver"/>
</dbReference>
<organism evidence="9 10">
    <name type="scientific">Pseudarthrobacter siccitolerans</name>
    <dbReference type="NCBI Taxonomy" id="861266"/>
    <lineage>
        <taxon>Bacteria</taxon>
        <taxon>Bacillati</taxon>
        <taxon>Actinomycetota</taxon>
        <taxon>Actinomycetes</taxon>
        <taxon>Micrococcales</taxon>
        <taxon>Micrococcaceae</taxon>
        <taxon>Pseudarthrobacter</taxon>
    </lineage>
</organism>
<dbReference type="SMART" id="SM01043">
    <property type="entry name" value="BTAD"/>
    <property type="match status" value="1"/>
</dbReference>
<feature type="domain" description="Response regulatory" evidence="7">
    <location>
        <begin position="311"/>
        <end position="427"/>
    </location>
</feature>
<dbReference type="EMBL" id="CAQI01000032">
    <property type="protein sequence ID" value="CCQ45124.1"/>
    <property type="molecule type" value="Genomic_DNA"/>
</dbReference>
<dbReference type="InterPro" id="IPR011990">
    <property type="entry name" value="TPR-like_helical_dom_sf"/>
</dbReference>
<dbReference type="Pfam" id="PF00486">
    <property type="entry name" value="Trans_reg_C"/>
    <property type="match status" value="1"/>
</dbReference>
<dbReference type="PROSITE" id="PS50110">
    <property type="entry name" value="RESPONSE_REGULATORY"/>
    <property type="match status" value="1"/>
</dbReference>
<gene>
    <name evidence="9" type="ORF">ARTSIC4J27_1057</name>
</gene>
<dbReference type="GO" id="GO:0006355">
    <property type="term" value="P:regulation of DNA-templated transcription"/>
    <property type="evidence" value="ECO:0007669"/>
    <property type="project" value="InterPro"/>
</dbReference>
<keyword evidence="5" id="KW-0597">Phosphoprotein</keyword>
<dbReference type="InterPro" id="IPR051677">
    <property type="entry name" value="AfsR-DnrI-RedD_regulator"/>
</dbReference>
<evidence type="ECO:0000256" key="3">
    <source>
        <dbReference type="ARBA" id="ARBA00023125"/>
    </source>
</evidence>
<dbReference type="Gene3D" id="3.40.50.2300">
    <property type="match status" value="1"/>
</dbReference>
<dbReference type="GO" id="GO:0000160">
    <property type="term" value="P:phosphorelay signal transduction system"/>
    <property type="evidence" value="ECO:0007669"/>
    <property type="project" value="InterPro"/>
</dbReference>
<dbReference type="SMART" id="SM00448">
    <property type="entry name" value="REC"/>
    <property type="match status" value="1"/>
</dbReference>
<dbReference type="Pfam" id="PF03704">
    <property type="entry name" value="BTAD"/>
    <property type="match status" value="1"/>
</dbReference>
<dbReference type="Proteomes" id="UP000035722">
    <property type="component" value="Unassembled WGS sequence"/>
</dbReference>
<sequence>MGEAFVITLELAKKTPAAGTVPGAPPEPPALQISVFGPLSIRRGGKELTAKDLGGPKPRQVLEILLLSFGSAVSKTRIMDLLWDGNHPAVALPTLESYVSVLRRHLQPGAGRTGPLRTVTGGYAIDRSLVELDLDRFGTLTKAATQAEPREALALFTEALQLASAPLLGDELLPAWAEEERALHAAQVNLARVLAAETALSVGEPRKAIAFGGAAVKEDPLNERGWAALVLGLERNGENTEALRAFDRCRRVMDEELGCAPGPVLKEAQARLLTSTAAESGPTEIRGPIQVVKESRHSAPAAARQETERLRILIVDDHTTFSDLLAGALDREPDLKSVGAAKSVASAVRMFQDLRPDVVIMDLHLSDGSGLTASERILSEAPEARIVMLTGNPSQEALREAAGMGVCAFLPKDGALGVMLDTLRHAHPGNLIVHPSLVARLGSTSAHAPGLSA</sequence>
<dbReference type="Pfam" id="PF00072">
    <property type="entry name" value="Response_reg"/>
    <property type="match status" value="1"/>
</dbReference>
<dbReference type="PANTHER" id="PTHR35807">
    <property type="entry name" value="TRANSCRIPTIONAL REGULATOR REDD-RELATED"/>
    <property type="match status" value="1"/>
</dbReference>
<dbReference type="InterPro" id="IPR058245">
    <property type="entry name" value="NreC/VraR/RcsB-like_REC"/>
</dbReference>
<feature type="domain" description="OmpR/PhoB-type" evidence="8">
    <location>
        <begin position="23"/>
        <end position="127"/>
    </location>
</feature>